<reference evidence="9 10" key="1">
    <citation type="submission" date="2017-04" db="EMBL/GenBank/DDBJ databases">
        <title>The whole genome sequencing and assembly of Halobacillus mangrovi strain.</title>
        <authorList>
            <person name="Lee S.-J."/>
            <person name="Park M.-K."/>
            <person name="Kim J.-Y."/>
            <person name="Lee Y.-J."/>
            <person name="Yi H."/>
            <person name="Bahn Y.-S."/>
            <person name="Kim J.F."/>
            <person name="Lee D.-W."/>
        </authorList>
    </citation>
    <scope>NUCLEOTIDE SEQUENCE [LARGE SCALE GENOMIC DNA]</scope>
    <source>
        <strain evidence="9 10">KTB 131</strain>
    </source>
</reference>
<dbReference type="EMBL" id="CP020772">
    <property type="protein sequence ID" value="ARI76928.1"/>
    <property type="molecule type" value="Genomic_DNA"/>
</dbReference>
<dbReference type="SUPFAM" id="SSF63848">
    <property type="entry name" value="Cell-division inhibitor MinC, C-terminal domain"/>
    <property type="match status" value="1"/>
</dbReference>
<dbReference type="GO" id="GO:0000917">
    <property type="term" value="P:division septum assembly"/>
    <property type="evidence" value="ECO:0007669"/>
    <property type="project" value="UniProtKB-KW"/>
</dbReference>
<dbReference type="NCBIfam" id="TIGR01222">
    <property type="entry name" value="minC"/>
    <property type="match status" value="1"/>
</dbReference>
<dbReference type="Gene3D" id="3.30.160.540">
    <property type="match status" value="1"/>
</dbReference>
<feature type="domain" description="Septum formation inhibitor MinC C-terminal" evidence="7">
    <location>
        <begin position="106"/>
        <end position="204"/>
    </location>
</feature>
<dbReference type="Pfam" id="PF03775">
    <property type="entry name" value="MinC_C"/>
    <property type="match status" value="1"/>
</dbReference>
<evidence type="ECO:0000256" key="6">
    <source>
        <dbReference type="HAMAP-Rule" id="MF_00267"/>
    </source>
</evidence>
<dbReference type="InterPro" id="IPR016098">
    <property type="entry name" value="CAP/MinC_C"/>
</dbReference>
<accession>A0A1W5ZUG5</accession>
<dbReference type="PANTHER" id="PTHR34108:SF1">
    <property type="entry name" value="SEPTUM SITE-DETERMINING PROTEIN MINC"/>
    <property type="match status" value="1"/>
</dbReference>
<dbReference type="STRING" id="402384.HM131_08775"/>
<dbReference type="AlphaFoldDB" id="A0A1W5ZUG5"/>
<keyword evidence="3 6" id="KW-0717">Septation</keyword>
<evidence type="ECO:0000256" key="3">
    <source>
        <dbReference type="ARBA" id="ARBA00023210"/>
    </source>
</evidence>
<dbReference type="KEGG" id="hmn:HM131_08775"/>
<dbReference type="OrthoDB" id="9790810at2"/>
<dbReference type="Gene3D" id="2.160.20.70">
    <property type="match status" value="1"/>
</dbReference>
<evidence type="ECO:0000256" key="5">
    <source>
        <dbReference type="ARBA" id="ARBA00046874"/>
    </source>
</evidence>
<evidence type="ECO:0000256" key="4">
    <source>
        <dbReference type="ARBA" id="ARBA00023306"/>
    </source>
</evidence>
<dbReference type="HAMAP" id="MF_00267">
    <property type="entry name" value="MinC"/>
    <property type="match status" value="1"/>
</dbReference>
<dbReference type="GO" id="GO:1901891">
    <property type="term" value="P:regulation of cell septum assembly"/>
    <property type="evidence" value="ECO:0007669"/>
    <property type="project" value="InterPro"/>
</dbReference>
<dbReference type="Proteomes" id="UP000192527">
    <property type="component" value="Chromosome"/>
</dbReference>
<dbReference type="InterPro" id="IPR013033">
    <property type="entry name" value="MinC"/>
</dbReference>
<sequence length="227" mass="25534">MTTNVQKIMIKGTRDGLTLKFDDQCTFESILDELEDKLSMNGLSDDDPMIRVTVQLGKRYLSEEQKEELTKVIREKQNLVVENIESELITRKEALKWKENTDITPVARTIRSGQVIEVRGDLLIIGDVNPGGLLKATGNIFVMGSLRGIAHAGTEGDTNAVVAASYMQPSQLRIADQLSRAPDYESEGVYMESGFIDEEEQIRIDKLQEVVKKRPDLVSFERRMNNG</sequence>
<evidence type="ECO:0000313" key="10">
    <source>
        <dbReference type="Proteomes" id="UP000192527"/>
    </source>
</evidence>
<dbReference type="PANTHER" id="PTHR34108">
    <property type="entry name" value="SEPTUM SITE-DETERMINING PROTEIN MINC"/>
    <property type="match status" value="1"/>
</dbReference>
<evidence type="ECO:0000256" key="2">
    <source>
        <dbReference type="ARBA" id="ARBA00022618"/>
    </source>
</evidence>
<comment type="subunit">
    <text evidence="5 6">Interacts with MinD and FtsZ.</text>
</comment>
<organism evidence="9 10">
    <name type="scientific">Halobacillus mangrovi</name>
    <dbReference type="NCBI Taxonomy" id="402384"/>
    <lineage>
        <taxon>Bacteria</taxon>
        <taxon>Bacillati</taxon>
        <taxon>Bacillota</taxon>
        <taxon>Bacilli</taxon>
        <taxon>Bacillales</taxon>
        <taxon>Bacillaceae</taxon>
        <taxon>Halobacillus</taxon>
    </lineage>
</organism>
<evidence type="ECO:0000259" key="7">
    <source>
        <dbReference type="Pfam" id="PF03775"/>
    </source>
</evidence>
<evidence type="ECO:0000256" key="1">
    <source>
        <dbReference type="ARBA" id="ARBA00006291"/>
    </source>
</evidence>
<dbReference type="Pfam" id="PF22642">
    <property type="entry name" value="MinC_N_1"/>
    <property type="match status" value="1"/>
</dbReference>
<name>A0A1W5ZUG5_9BACI</name>
<dbReference type="InterPro" id="IPR005526">
    <property type="entry name" value="Septum_form_inhib_MinC_C"/>
</dbReference>
<comment type="similarity">
    <text evidence="1 6">Belongs to the MinC family.</text>
</comment>
<keyword evidence="2 6" id="KW-0132">Cell division</keyword>
<dbReference type="RefSeq" id="WP_085029403.1">
    <property type="nucleotide sequence ID" value="NZ_CP020772.1"/>
</dbReference>
<keyword evidence="4 6" id="KW-0131">Cell cycle</keyword>
<dbReference type="InterPro" id="IPR036145">
    <property type="entry name" value="MinC_C_sf"/>
</dbReference>
<dbReference type="GO" id="GO:0000902">
    <property type="term" value="P:cell morphogenesis"/>
    <property type="evidence" value="ECO:0007669"/>
    <property type="project" value="InterPro"/>
</dbReference>
<evidence type="ECO:0000313" key="9">
    <source>
        <dbReference type="EMBL" id="ARI76928.1"/>
    </source>
</evidence>
<comment type="function">
    <text evidence="6">Cell division inhibitor that blocks the formation of polar Z ring septums. Rapidly oscillates between the poles of the cell to destabilize FtsZ filaments that have formed before they mature into polar Z rings. Prevents FtsZ polymerization.</text>
</comment>
<keyword evidence="10" id="KW-1185">Reference proteome</keyword>
<protein>
    <recommendedName>
        <fullName evidence="6">Probable septum site-determining protein MinC</fullName>
    </recommendedName>
</protein>
<dbReference type="InterPro" id="IPR055219">
    <property type="entry name" value="MinC_N_1"/>
</dbReference>
<gene>
    <name evidence="6" type="primary">minC</name>
    <name evidence="9" type="ORF">HM131_08775</name>
</gene>
<evidence type="ECO:0000259" key="8">
    <source>
        <dbReference type="Pfam" id="PF22642"/>
    </source>
</evidence>
<feature type="domain" description="Septum site-determining protein MinC N-terminal" evidence="8">
    <location>
        <begin position="8"/>
        <end position="84"/>
    </location>
</feature>
<proteinExistence type="inferred from homology"/>